<dbReference type="AlphaFoldDB" id="A0A6A6QW88"/>
<gene>
    <name evidence="1" type="ORF">BU16DRAFT_539007</name>
</gene>
<name>A0A6A6QW88_9PEZI</name>
<protein>
    <submittedName>
        <fullName evidence="1">Uncharacterized protein</fullName>
    </submittedName>
</protein>
<dbReference type="OrthoDB" id="10477095at2759"/>
<evidence type="ECO:0000313" key="1">
    <source>
        <dbReference type="EMBL" id="KAF2496476.1"/>
    </source>
</evidence>
<accession>A0A6A6QW88</accession>
<reference evidence="1" key="1">
    <citation type="journal article" date="2020" name="Stud. Mycol.">
        <title>101 Dothideomycetes genomes: a test case for predicting lifestyles and emergence of pathogens.</title>
        <authorList>
            <person name="Haridas S."/>
            <person name="Albert R."/>
            <person name="Binder M."/>
            <person name="Bloem J."/>
            <person name="Labutti K."/>
            <person name="Salamov A."/>
            <person name="Andreopoulos B."/>
            <person name="Baker S."/>
            <person name="Barry K."/>
            <person name="Bills G."/>
            <person name="Bluhm B."/>
            <person name="Cannon C."/>
            <person name="Castanera R."/>
            <person name="Culley D."/>
            <person name="Daum C."/>
            <person name="Ezra D."/>
            <person name="Gonzalez J."/>
            <person name="Henrissat B."/>
            <person name="Kuo A."/>
            <person name="Liang C."/>
            <person name="Lipzen A."/>
            <person name="Lutzoni F."/>
            <person name="Magnuson J."/>
            <person name="Mondo S."/>
            <person name="Nolan M."/>
            <person name="Ohm R."/>
            <person name="Pangilinan J."/>
            <person name="Park H.-J."/>
            <person name="Ramirez L."/>
            <person name="Alfaro M."/>
            <person name="Sun H."/>
            <person name="Tritt A."/>
            <person name="Yoshinaga Y."/>
            <person name="Zwiers L.-H."/>
            <person name="Turgeon B."/>
            <person name="Goodwin S."/>
            <person name="Spatafora J."/>
            <person name="Crous P."/>
            <person name="Grigoriev I."/>
        </authorList>
    </citation>
    <scope>NUCLEOTIDE SEQUENCE</scope>
    <source>
        <strain evidence="1">CBS 269.34</strain>
    </source>
</reference>
<organism evidence="1 2">
    <name type="scientific">Lophium mytilinum</name>
    <dbReference type="NCBI Taxonomy" id="390894"/>
    <lineage>
        <taxon>Eukaryota</taxon>
        <taxon>Fungi</taxon>
        <taxon>Dikarya</taxon>
        <taxon>Ascomycota</taxon>
        <taxon>Pezizomycotina</taxon>
        <taxon>Dothideomycetes</taxon>
        <taxon>Pleosporomycetidae</taxon>
        <taxon>Mytilinidiales</taxon>
        <taxon>Mytilinidiaceae</taxon>
        <taxon>Lophium</taxon>
    </lineage>
</organism>
<proteinExistence type="predicted"/>
<evidence type="ECO:0000313" key="2">
    <source>
        <dbReference type="Proteomes" id="UP000799750"/>
    </source>
</evidence>
<dbReference type="Proteomes" id="UP000799750">
    <property type="component" value="Unassembled WGS sequence"/>
</dbReference>
<sequence length="342" mass="38604">MASPTWTIPHPGSNTHIRYSLSDKPNEDGKDDASNFAEMTSRHPKELFDILHTLIDEATTPSHPSWNHRGNVPIDEFRARKLQLLANILEKVVIDEIPPEHFERWVLDMGNEGLDRSCSVQFLSGTFRVALPKPVDAQDPKWHPAIYFPEPRQFCRVCEKPEGARLCTGCSPHFLRSSGNLHTYTRSRRPSNAIIMAPKADPNDPETITRFLCLRGSAPDELVALSPAEFNRLVMAARERLTVDHWYQFLRDNQTSLLFRPAQMQIVANHEGYPITDVVPRHFFVLRETRDVGKCITFRTAHGAVSYPPSNREFSNGLNASSGGYLTGLAMIARPGSPLLDR</sequence>
<keyword evidence="2" id="KW-1185">Reference proteome</keyword>
<dbReference type="EMBL" id="MU004188">
    <property type="protein sequence ID" value="KAF2496476.1"/>
    <property type="molecule type" value="Genomic_DNA"/>
</dbReference>